<gene>
    <name evidence="2" type="ORF">V1477_004307</name>
</gene>
<organism evidence="2 3">
    <name type="scientific">Vespula maculifrons</name>
    <name type="common">Eastern yellow jacket</name>
    <name type="synonym">Wasp</name>
    <dbReference type="NCBI Taxonomy" id="7453"/>
    <lineage>
        <taxon>Eukaryota</taxon>
        <taxon>Metazoa</taxon>
        <taxon>Ecdysozoa</taxon>
        <taxon>Arthropoda</taxon>
        <taxon>Hexapoda</taxon>
        <taxon>Insecta</taxon>
        <taxon>Pterygota</taxon>
        <taxon>Neoptera</taxon>
        <taxon>Endopterygota</taxon>
        <taxon>Hymenoptera</taxon>
        <taxon>Apocrita</taxon>
        <taxon>Aculeata</taxon>
        <taxon>Vespoidea</taxon>
        <taxon>Vespidae</taxon>
        <taxon>Vespinae</taxon>
        <taxon>Vespula</taxon>
    </lineage>
</organism>
<feature type="compositionally biased region" description="Acidic residues" evidence="1">
    <location>
        <begin position="49"/>
        <end position="62"/>
    </location>
</feature>
<protein>
    <submittedName>
        <fullName evidence="2">Uncharacterized protein</fullName>
    </submittedName>
</protein>
<reference evidence="2 3" key="1">
    <citation type="journal article" date="2024" name="Ann. Entomol. Soc. Am.">
        <title>Genomic analyses of the southern and eastern yellowjacket wasps (Hymenoptera: Vespidae) reveal evolutionary signatures of social life.</title>
        <authorList>
            <person name="Catto M.A."/>
            <person name="Caine P.B."/>
            <person name="Orr S.E."/>
            <person name="Hunt B.G."/>
            <person name="Goodisman M.A.D."/>
        </authorList>
    </citation>
    <scope>NUCLEOTIDE SEQUENCE [LARGE SCALE GENOMIC DNA]</scope>
    <source>
        <strain evidence="2">232</strain>
        <tissue evidence="2">Head and thorax</tissue>
    </source>
</reference>
<sequence>MGNVRRTLRKCEEKDKNHIKWNKKISGRVRTCKKNFKGQNPTKRKVPKEEEENEEEEEEEEKEKERRTGDRMILFPEQKGTRNAGRAPTSH</sequence>
<proteinExistence type="predicted"/>
<comment type="caution">
    <text evidence="2">The sequence shown here is derived from an EMBL/GenBank/DDBJ whole genome shotgun (WGS) entry which is preliminary data.</text>
</comment>
<feature type="region of interest" description="Disordered" evidence="1">
    <location>
        <begin position="30"/>
        <end position="91"/>
    </location>
</feature>
<dbReference type="Proteomes" id="UP001607303">
    <property type="component" value="Unassembled WGS sequence"/>
</dbReference>
<keyword evidence="3" id="KW-1185">Reference proteome</keyword>
<name>A0ABD2CR98_VESMC</name>
<dbReference type="EMBL" id="JAYRBN010000035">
    <property type="protein sequence ID" value="KAL2747615.1"/>
    <property type="molecule type" value="Genomic_DNA"/>
</dbReference>
<evidence type="ECO:0000256" key="1">
    <source>
        <dbReference type="SAM" id="MobiDB-lite"/>
    </source>
</evidence>
<evidence type="ECO:0000313" key="2">
    <source>
        <dbReference type="EMBL" id="KAL2747615.1"/>
    </source>
</evidence>
<accession>A0ABD2CR98</accession>
<feature type="compositionally biased region" description="Basic residues" evidence="1">
    <location>
        <begin position="30"/>
        <end position="46"/>
    </location>
</feature>
<evidence type="ECO:0000313" key="3">
    <source>
        <dbReference type="Proteomes" id="UP001607303"/>
    </source>
</evidence>
<dbReference type="AlphaFoldDB" id="A0ABD2CR98"/>